<dbReference type="AlphaFoldDB" id="A0A2K9LM73"/>
<proteinExistence type="predicted"/>
<keyword evidence="3" id="KW-1185">Reference proteome</keyword>
<evidence type="ECO:0000313" key="3">
    <source>
        <dbReference type="Proteomes" id="UP000235116"/>
    </source>
</evidence>
<dbReference type="KEGG" id="kak:Kalk_13430"/>
<feature type="domain" description="ER-bound oxygenase mpaB/mpaB'/Rubber oxygenase catalytic" evidence="1">
    <location>
        <begin position="51"/>
        <end position="243"/>
    </location>
</feature>
<evidence type="ECO:0000259" key="1">
    <source>
        <dbReference type="Pfam" id="PF09995"/>
    </source>
</evidence>
<gene>
    <name evidence="2" type="ORF">Kalk_13430</name>
</gene>
<accession>A0A2K9LM73</accession>
<dbReference type="RefSeq" id="WP_101894741.1">
    <property type="nucleotide sequence ID" value="NZ_CP022684.1"/>
</dbReference>
<name>A0A2K9LM73_9GAMM</name>
<dbReference type="PANTHER" id="PTHR36124:SF1">
    <property type="entry name" value="ER-BOUND OXYGENASE MPAB_MPAB'_RUBBER OXYGENASE CATALYTIC DOMAIN-CONTAINING PROTEIN"/>
    <property type="match status" value="1"/>
</dbReference>
<dbReference type="PANTHER" id="PTHR36124">
    <property type="match status" value="1"/>
</dbReference>
<organism evidence="2 3">
    <name type="scientific">Ketobacter alkanivorans</name>
    <dbReference type="NCBI Taxonomy" id="1917421"/>
    <lineage>
        <taxon>Bacteria</taxon>
        <taxon>Pseudomonadati</taxon>
        <taxon>Pseudomonadota</taxon>
        <taxon>Gammaproteobacteria</taxon>
        <taxon>Pseudomonadales</taxon>
        <taxon>Ketobacteraceae</taxon>
        <taxon>Ketobacter</taxon>
    </lineage>
</organism>
<dbReference type="InterPro" id="IPR046366">
    <property type="entry name" value="MPAB"/>
</dbReference>
<dbReference type="EMBL" id="CP022684">
    <property type="protein sequence ID" value="AUM13363.1"/>
    <property type="molecule type" value="Genomic_DNA"/>
</dbReference>
<dbReference type="InterPro" id="IPR018713">
    <property type="entry name" value="MPAB/Lcp_cat_dom"/>
</dbReference>
<dbReference type="GO" id="GO:0016491">
    <property type="term" value="F:oxidoreductase activity"/>
    <property type="evidence" value="ECO:0007669"/>
    <property type="project" value="InterPro"/>
</dbReference>
<dbReference type="Pfam" id="PF09995">
    <property type="entry name" value="MPAB_Lcp_cat"/>
    <property type="match status" value="1"/>
</dbReference>
<evidence type="ECO:0000313" key="2">
    <source>
        <dbReference type="EMBL" id="AUM13363.1"/>
    </source>
</evidence>
<reference evidence="3" key="1">
    <citation type="submission" date="2017-08" db="EMBL/GenBank/DDBJ databases">
        <title>Direct submision.</title>
        <authorList>
            <person name="Kim S.-J."/>
            <person name="Rhee S.-K."/>
        </authorList>
    </citation>
    <scope>NUCLEOTIDE SEQUENCE [LARGE SCALE GENOMIC DNA]</scope>
    <source>
        <strain evidence="3">GI5</strain>
    </source>
</reference>
<protein>
    <recommendedName>
        <fullName evidence="1">ER-bound oxygenase mpaB/mpaB'/Rubber oxygenase catalytic domain-containing protein</fullName>
    </recommendedName>
</protein>
<sequence>MKKRMNVQKEIERLDPKADCERIVFLTSYLEFPWDMTRALELALFRTFAVPSIAVLLDKTGEFSNDTLRRYDDTSIIINEIMINGYDSERGQAFIKRMNRMHGQYDISNDDFLYTLSTFVFEPIRWMARFGWRDLYPNERLALFYFWRQVGERMRIQNIPETYEAFERFSLDYEQQTFANTDAGRRVGNATRDLLLSFYLPKPLWKSAQPMVYALMDEPLLQAMGYPIPSAAARRRVEAVLRVRARLLRLLPKHKNPQIMTFQQYATHPEGYSVEDVGPESLRQKWAK</sequence>
<dbReference type="OrthoDB" id="836517at2"/>
<dbReference type="Proteomes" id="UP000235116">
    <property type="component" value="Chromosome"/>
</dbReference>